<feature type="compositionally biased region" description="Low complexity" evidence="1">
    <location>
        <begin position="267"/>
        <end position="276"/>
    </location>
</feature>
<gene>
    <name evidence="2" type="ORF">POVCU2_0099780</name>
</gene>
<proteinExistence type="predicted"/>
<sequence length="353" mass="40598">MLTKKLIFKNDRSISVNELPSVKYEEKLKHSINYNTLETSIKNVIKDDEINSWVQNLKSKVEFYLNNSPDHFSFNNDKHCKDFNYLITKIINLIHSLSDNMEKIAAWSDEIKNWRDDYFSRNPSLICDKNNKYGDLQLKDLYDLCEDNIFILEKLEDIKKSDKCESIISNLSERKNKLKSKEKILQRKIVHEQILDVQCSTEILKNAFLSFNCTPITRSATSSDSHAGNDNQLASETSVEMLKNHSSSSPGDITDEKKRSNAFGGESKTSNSPSSNASGLISLPILGVLVLSFLLYRYTHLGPKLHNYIFNKEGIPIHHNDKTTEQTLSNISNYEDTYSENLRYNLSYQTLEN</sequence>
<evidence type="ECO:0000313" key="2">
    <source>
        <dbReference type="EMBL" id="SBS95917.1"/>
    </source>
</evidence>
<evidence type="ECO:0000313" key="3">
    <source>
        <dbReference type="Proteomes" id="UP000078560"/>
    </source>
</evidence>
<dbReference type="AlphaFoldDB" id="A0A1A8WSJ6"/>
<feature type="region of interest" description="Disordered" evidence="1">
    <location>
        <begin position="238"/>
        <end position="276"/>
    </location>
</feature>
<organism evidence="2 3">
    <name type="scientific">Plasmodium ovale curtisi</name>
    <dbReference type="NCBI Taxonomy" id="864141"/>
    <lineage>
        <taxon>Eukaryota</taxon>
        <taxon>Sar</taxon>
        <taxon>Alveolata</taxon>
        <taxon>Apicomplexa</taxon>
        <taxon>Aconoidasida</taxon>
        <taxon>Haemosporida</taxon>
        <taxon>Plasmodiidae</taxon>
        <taxon>Plasmodium</taxon>
        <taxon>Plasmodium (Plasmodium)</taxon>
    </lineage>
</organism>
<protein>
    <submittedName>
        <fullName evidence="2">PIR Superfamily Protein</fullName>
    </submittedName>
</protein>
<evidence type="ECO:0000256" key="1">
    <source>
        <dbReference type="SAM" id="MobiDB-lite"/>
    </source>
</evidence>
<name>A0A1A8WSJ6_PLAOA</name>
<dbReference type="Proteomes" id="UP000078560">
    <property type="component" value="Unassembled WGS sequence"/>
</dbReference>
<reference evidence="3" key="1">
    <citation type="submission" date="2016-05" db="EMBL/GenBank/DDBJ databases">
        <authorList>
            <person name="Naeem Raeece"/>
        </authorList>
    </citation>
    <scope>NUCLEOTIDE SEQUENCE [LARGE SCALE GENOMIC DNA]</scope>
</reference>
<accession>A0A1A8WSJ6</accession>
<dbReference type="EMBL" id="FLQU01002210">
    <property type="protein sequence ID" value="SBS95917.1"/>
    <property type="molecule type" value="Genomic_DNA"/>
</dbReference>
<feature type="compositionally biased region" description="Polar residues" evidence="1">
    <location>
        <begin position="238"/>
        <end position="251"/>
    </location>
</feature>